<evidence type="ECO:0000256" key="1">
    <source>
        <dbReference type="ARBA" id="ARBA00022737"/>
    </source>
</evidence>
<dbReference type="KEGG" id="stae:HNV11_12930"/>
<dbReference type="SUPFAM" id="SSF49899">
    <property type="entry name" value="Concanavalin A-like lectins/glucanases"/>
    <property type="match status" value="1"/>
</dbReference>
<keyword evidence="5" id="KW-1185">Reference proteome</keyword>
<dbReference type="InterPro" id="IPR022409">
    <property type="entry name" value="PKD/Chitinase_dom"/>
</dbReference>
<evidence type="ECO:0000313" key="5">
    <source>
        <dbReference type="Proteomes" id="UP000502756"/>
    </source>
</evidence>
<dbReference type="InterPro" id="IPR013320">
    <property type="entry name" value="ConA-like_dom_sf"/>
</dbReference>
<evidence type="ECO:0000256" key="2">
    <source>
        <dbReference type="SAM" id="SignalP"/>
    </source>
</evidence>
<sequence length="2133" mass="217742">MPIAKTIRIIALALTLISQLPAYAIDKVWTNGSGDGKWSTAANWSPASVPGSADRAVFNGTSSANCTIDVNPTIQGIATAAEYGGTVFQGASTITISVNFTVAGVEDFNAGTGLVLFKGGVTLASRAPVYKAEIDGSIFISNNLKILNDLTITAIGTMVFNTISSSGNSLLVEGDVIVNDPNGWQETGSNNTALSTLSLVGSGDQTIRSTTGSKAVLTYLIVNKNMGNVLLANDLEVSRQLNGSASAHIRSASNANSRLLLTQTTLAYEGDVENVEITGNGGIGLSTNFTVLNELTLTSVNTIITSTLSGGGGALLVGGNVMANDLNGWGATGTNNTAQATLNLVGGGDQIISSTGSKAVLPQLNVSKSGGNVLLATDLEVSGRLSGSASAHILSASNANSRLIFTGTTLAYQGDVQDVELAGSVFISNNLKILNDLTITAIGTMVFNTISSSGNSLLVEGDVIANDPDGWAPTGSNNTALARLQLTGSGDQTISGTGRIPQLYMAKPSGKLLIPSLSVANGFNLITISNGAWDVSGYSVTSSGGFTSNGGKIIGTGTLNGAVTCSAGGGIAPGNGAGCLTINGNLSMGSGSALTIDIADGVACINHDQLVVNGSANINGATLVGGTVSRLAVPIKILENDGTDATFGTFTSAPNNATITLGGTKYIIKYNAGSNDITLEDPNPNKAPTAVCKPVTVAANGPGCTAMVNAQDFSNGSSDPEGGNLTYSVLPAGPFAVGTTTVTLTVTDPLGATANCQTTVTVQNATEAPLVNDASNTFTYNGSQQTATAAVGNGATVQYFSAPADGDPVSPTATNAGTYTYYAQAAVNGCVNPNRTKVTLQINKANPTVDVAGYTGVYDGQAHGATGTAKGVKGETLTGLNLGESFTNVPGGSAAWSFTDASGNYTNAGGTATITISQAPLTIVVDNKTKNYGQDNPPLTGTVTGLIPSDGISVTYSTTADKNSEAKEEGYPITATLADPNNKLTNYSVSNTPGVFSVVGKANQPPVAVARDITIALDANGKASITPDDIDGGSTDDQGITNKAVSNTTFGCNPANYALAFNGTNPGGYFTLPAGVVKGLTNFTFEAWVNYQNNGAWSRFMDFGNNTNVNMFFTPASNRAPNAGNPRFAITIAGASNEELITSNMAMPTGWHHVAVVLKQVSSNSVIGTMYIDGNVVGTNNVMKLTPNSLNGGITNNNYIGRSQYPDPYLKGQMDEVRIWSVARSAADINTFKNKSLSGNEYGLFAYYDFEDGPGSTKVKDKSPSKNDGTLFNMTGYQSFVAPGVIQQLGTGVNSVTLTVSDAAGLSSSAVAKVTVVDNIAPTLTAVNKTVALVAGSATIQVSDVVTAYSDNCGVASLQLSKSSFDCSNLGENTITVSATDVNGKSTSVQVTITVTDPQFSCNKAPVAVAKPLVVPAGANCQSTATAAAFDNGSSDPDNDALTFSVLPAGPYALGVTNVVFTVTDARGAKSSQNTTVTVEDKTAPTFNAPADRTVSLLAGCSFAVPDLLAGLTGSDNCSKVSFTQSPAAGTSLNSAPGQTHPITITAKDEVGNSIGKAVTLTAQDEQKPVVAVQNLTLQLDATGKASIMATQVNNGSSDNCTDAASLKLSLDKTSFDCSNLGPNSVTLTVTDASGNSATAEAVVTVEDKTAPVITPNGDKTVATDAGQCSATVAVSASATDNCSVGAPSGVRSDSKALTDAYPVGKTTIVWSVTDANGIAATNVTQTIVVEDKEKPLAKAQNLTVQLDAAGKAAVTASQLNNNSSDACGIQSMSLDKTSFDCVNLGQNTVTLTVTDIHGNQSTATAVVTVEDKSKPVTTCPADEVKHCFAANNTYQIPALVTSDNCGIASVSYVISGATTRSGTGSDASGVFQVGTSTIQWTVTDQSGNQSQCSGTVVINASLSATLPSVNPIGAGAEPNTIYVGYGPQSLAYKPTVSGGTAPYSYKWSNGSTGSSLVVTVAGDYSVTITDARGCVQSTSVVSVKMVDVRCGSKNDKVIICQKTGSDKNPWNQLCVDENAVAAHLAKGDKLGQCGTVPGGRVAAEEQPELSIQLMANPLEGGQLRARVLGAGGQRLTVELVDMRGHAVQQQSWEQAAGEQWVDWTIDAQPSGLYVLRAVSNGRQQSIKVLKKE</sequence>
<name>A0A6M5Y9N8_9BACT</name>
<evidence type="ECO:0000259" key="3">
    <source>
        <dbReference type="PROSITE" id="PS50825"/>
    </source>
</evidence>
<feature type="domain" description="HYR" evidence="3">
    <location>
        <begin position="1811"/>
        <end position="1901"/>
    </location>
</feature>
<feature type="signal peptide" evidence="2">
    <location>
        <begin position="1"/>
        <end position="24"/>
    </location>
</feature>
<gene>
    <name evidence="4" type="ORF">HNV11_12930</name>
</gene>
<dbReference type="PROSITE" id="PS50825">
    <property type="entry name" value="HYR"/>
    <property type="match status" value="2"/>
</dbReference>
<dbReference type="GO" id="GO:0004553">
    <property type="term" value="F:hydrolase activity, hydrolyzing O-glycosyl compounds"/>
    <property type="evidence" value="ECO:0007669"/>
    <property type="project" value="UniProtKB-ARBA"/>
</dbReference>
<dbReference type="InterPro" id="IPR003410">
    <property type="entry name" value="HYR_dom"/>
</dbReference>
<dbReference type="PANTHER" id="PTHR24273:SF32">
    <property type="entry name" value="HYALIN"/>
    <property type="match status" value="1"/>
</dbReference>
<dbReference type="GO" id="GO:0005975">
    <property type="term" value="P:carbohydrate metabolic process"/>
    <property type="evidence" value="ECO:0007669"/>
    <property type="project" value="UniProtKB-ARBA"/>
</dbReference>
<dbReference type="PANTHER" id="PTHR24273">
    <property type="entry name" value="FI04643P-RELATED"/>
    <property type="match status" value="1"/>
</dbReference>
<dbReference type="Proteomes" id="UP000502756">
    <property type="component" value="Chromosome"/>
</dbReference>
<dbReference type="EMBL" id="CP053435">
    <property type="protein sequence ID" value="QJW90214.1"/>
    <property type="molecule type" value="Genomic_DNA"/>
</dbReference>
<evidence type="ECO:0000313" key="4">
    <source>
        <dbReference type="EMBL" id="QJW90214.1"/>
    </source>
</evidence>
<dbReference type="Pfam" id="PF18676">
    <property type="entry name" value="MBG_2"/>
    <property type="match status" value="1"/>
</dbReference>
<organism evidence="4 5">
    <name type="scientific">Spirosoma taeanense</name>
    <dbReference type="NCBI Taxonomy" id="2735870"/>
    <lineage>
        <taxon>Bacteria</taxon>
        <taxon>Pseudomonadati</taxon>
        <taxon>Bacteroidota</taxon>
        <taxon>Cytophagia</taxon>
        <taxon>Cytophagales</taxon>
        <taxon>Cytophagaceae</taxon>
        <taxon>Spirosoma</taxon>
    </lineage>
</organism>
<dbReference type="Gene3D" id="2.60.120.200">
    <property type="match status" value="1"/>
</dbReference>
<dbReference type="SMART" id="SM00089">
    <property type="entry name" value="PKD"/>
    <property type="match status" value="2"/>
</dbReference>
<accession>A0A6M5Y9N8</accession>
<dbReference type="InterPro" id="IPR013783">
    <property type="entry name" value="Ig-like_fold"/>
</dbReference>
<feature type="chain" id="PRO_5027124198" description="HYR domain-containing protein" evidence="2">
    <location>
        <begin position="25"/>
        <end position="2133"/>
    </location>
</feature>
<protein>
    <recommendedName>
        <fullName evidence="3">HYR domain-containing protein</fullName>
    </recommendedName>
</protein>
<keyword evidence="2" id="KW-0732">Signal</keyword>
<reference evidence="4 5" key="1">
    <citation type="submission" date="2020-05" db="EMBL/GenBank/DDBJ databases">
        <title>Genome sequencing of Spirosoma sp. TS118.</title>
        <authorList>
            <person name="Lee J.-H."/>
            <person name="Jeong S."/>
            <person name="Zhao L."/>
            <person name="Jung J.-H."/>
            <person name="Kim M.-K."/>
            <person name="Lim S."/>
        </authorList>
    </citation>
    <scope>NUCLEOTIDE SEQUENCE [LARGE SCALE GENOMIC DNA]</scope>
    <source>
        <strain evidence="4 5">TS118</strain>
    </source>
</reference>
<feature type="domain" description="HYR" evidence="3">
    <location>
        <begin position="677"/>
        <end position="764"/>
    </location>
</feature>
<dbReference type="Pfam" id="PF13385">
    <property type="entry name" value="Laminin_G_3"/>
    <property type="match status" value="1"/>
</dbReference>
<keyword evidence="1" id="KW-0677">Repeat</keyword>
<proteinExistence type="predicted"/>
<dbReference type="RefSeq" id="WP_171740059.1">
    <property type="nucleotide sequence ID" value="NZ_CP053435.1"/>
</dbReference>
<dbReference type="InterPro" id="IPR041286">
    <property type="entry name" value="MBG_2"/>
</dbReference>
<dbReference type="Gene3D" id="2.60.40.10">
    <property type="entry name" value="Immunoglobulins"/>
    <property type="match status" value="2"/>
</dbReference>
<dbReference type="Gene3D" id="2.60.40.740">
    <property type="match status" value="1"/>
</dbReference>